<keyword evidence="2" id="KW-0534">Nitrate assimilation</keyword>
<evidence type="ECO:0000313" key="6">
    <source>
        <dbReference type="Proteomes" id="UP000193564"/>
    </source>
</evidence>
<dbReference type="KEGG" id="mdr:MDOR_00990"/>
<dbReference type="GO" id="GO:0051537">
    <property type="term" value="F:2 iron, 2 sulfur cluster binding"/>
    <property type="evidence" value="ECO:0007669"/>
    <property type="project" value="InterPro"/>
</dbReference>
<dbReference type="STRING" id="126673.AWC01_17880"/>
<sequence length="123" mass="13251">MTLLDDRDERDGPPARGWTVACRYDHLIPCRGVGVLLSDGTQVALFRLDDGSLHAVGNIDPFSGAAVISRGITGDRGGRAMVQSPIKKQAFAFDDGSCLDDPSASLPVYRTRRTVDGFVEIET</sequence>
<dbReference type="RefSeq" id="WP_085192717.1">
    <property type="nucleotide sequence ID" value="NZ_AP022605.1"/>
</dbReference>
<evidence type="ECO:0000313" key="5">
    <source>
        <dbReference type="EMBL" id="ORV35895.1"/>
    </source>
</evidence>
<accession>A0A1X1SXX0</accession>
<reference evidence="4 7" key="2">
    <citation type="journal article" date="2019" name="Emerg. Microbes Infect.">
        <title>Comprehensive subspecies identification of 175 nontuberculous mycobacteria species based on 7547 genomic profiles.</title>
        <authorList>
            <person name="Matsumoto Y."/>
            <person name="Kinjo T."/>
            <person name="Motooka D."/>
            <person name="Nabeya D."/>
            <person name="Jung N."/>
            <person name="Uechi K."/>
            <person name="Horii T."/>
            <person name="Iida T."/>
            <person name="Fujita J."/>
            <person name="Nakamura S."/>
        </authorList>
    </citation>
    <scope>NUCLEOTIDE SEQUENCE [LARGE SCALE GENOMIC DNA]</scope>
    <source>
        <strain evidence="4 7">JCM 12405</strain>
    </source>
</reference>
<dbReference type="Proteomes" id="UP000193564">
    <property type="component" value="Unassembled WGS sequence"/>
</dbReference>
<keyword evidence="1" id="KW-0560">Oxidoreductase</keyword>
<evidence type="ECO:0000256" key="1">
    <source>
        <dbReference type="ARBA" id="ARBA00023002"/>
    </source>
</evidence>
<dbReference type="Pfam" id="PF13806">
    <property type="entry name" value="Rieske_2"/>
    <property type="match status" value="1"/>
</dbReference>
<dbReference type="Proteomes" id="UP000467201">
    <property type="component" value="Chromosome"/>
</dbReference>
<feature type="domain" description="Rieske-like [2Fe-2S]" evidence="3">
    <location>
        <begin position="18"/>
        <end position="121"/>
    </location>
</feature>
<dbReference type="Gene3D" id="2.102.10.10">
    <property type="entry name" value="Rieske [2Fe-2S] iron-sulphur domain"/>
    <property type="match status" value="1"/>
</dbReference>
<evidence type="ECO:0000256" key="2">
    <source>
        <dbReference type="ARBA" id="ARBA00023063"/>
    </source>
</evidence>
<dbReference type="AlphaFoldDB" id="A0A1X1SXX0"/>
<evidence type="ECO:0000313" key="7">
    <source>
        <dbReference type="Proteomes" id="UP000467201"/>
    </source>
</evidence>
<reference evidence="5 6" key="1">
    <citation type="submission" date="2016-01" db="EMBL/GenBank/DDBJ databases">
        <title>The new phylogeny of the genus Mycobacterium.</title>
        <authorList>
            <person name="Tarcisio F."/>
            <person name="Conor M."/>
            <person name="Antonella G."/>
            <person name="Elisabetta G."/>
            <person name="Giulia F.S."/>
            <person name="Sara T."/>
            <person name="Anna F."/>
            <person name="Clotilde B."/>
            <person name="Roberto B."/>
            <person name="Veronica D.S."/>
            <person name="Fabio R."/>
            <person name="Monica P."/>
            <person name="Olivier J."/>
            <person name="Enrico T."/>
            <person name="Nicola S."/>
        </authorList>
    </citation>
    <scope>NUCLEOTIDE SEQUENCE [LARGE SCALE GENOMIC DNA]</scope>
    <source>
        <strain evidence="5 6">DSM 44339</strain>
    </source>
</reference>
<gene>
    <name evidence="5" type="ORF">AWC01_17880</name>
    <name evidence="4" type="ORF">MDOR_00990</name>
</gene>
<dbReference type="GO" id="GO:0008942">
    <property type="term" value="F:nitrite reductase [NAD(P)H] activity"/>
    <property type="evidence" value="ECO:0007669"/>
    <property type="project" value="InterPro"/>
</dbReference>
<dbReference type="EMBL" id="LQOS01000068">
    <property type="protein sequence ID" value="ORV35895.1"/>
    <property type="molecule type" value="Genomic_DNA"/>
</dbReference>
<dbReference type="PANTHER" id="PTHR40562:SF1">
    <property type="entry name" value="NITRITE REDUCTASE (NADH) SMALL SUBUNIT"/>
    <property type="match status" value="1"/>
</dbReference>
<evidence type="ECO:0000313" key="4">
    <source>
        <dbReference type="EMBL" id="BBZ05930.1"/>
    </source>
</evidence>
<organism evidence="5 6">
    <name type="scientific">Mycolicibacterium doricum</name>
    <dbReference type="NCBI Taxonomy" id="126673"/>
    <lineage>
        <taxon>Bacteria</taxon>
        <taxon>Bacillati</taxon>
        <taxon>Actinomycetota</taxon>
        <taxon>Actinomycetes</taxon>
        <taxon>Mycobacteriales</taxon>
        <taxon>Mycobacteriaceae</taxon>
        <taxon>Mycolicibacterium</taxon>
    </lineage>
</organism>
<name>A0A1X1SXX0_9MYCO</name>
<dbReference type="GO" id="GO:0042128">
    <property type="term" value="P:nitrate assimilation"/>
    <property type="evidence" value="ECO:0007669"/>
    <property type="project" value="UniProtKB-KW"/>
</dbReference>
<dbReference type="PROSITE" id="PS51300">
    <property type="entry name" value="NIRD"/>
    <property type="match status" value="1"/>
</dbReference>
<protein>
    <submittedName>
        <fullName evidence="5">Nitrite reductase small subunit</fullName>
    </submittedName>
</protein>
<proteinExistence type="predicted"/>
<dbReference type="SUPFAM" id="SSF50022">
    <property type="entry name" value="ISP domain"/>
    <property type="match status" value="1"/>
</dbReference>
<dbReference type="InterPro" id="IPR036922">
    <property type="entry name" value="Rieske_2Fe-2S_sf"/>
</dbReference>
<keyword evidence="6" id="KW-1185">Reference proteome</keyword>
<reference evidence="4" key="3">
    <citation type="submission" date="2020-02" db="EMBL/GenBank/DDBJ databases">
        <authorList>
            <person name="Matsumoto Y."/>
            <person name="Motooka D."/>
            <person name="Nakamura S."/>
        </authorList>
    </citation>
    <scope>NUCLEOTIDE SEQUENCE</scope>
    <source>
        <strain evidence="4">JCM 12405</strain>
    </source>
</reference>
<dbReference type="InterPro" id="IPR017881">
    <property type="entry name" value="NirD"/>
</dbReference>
<dbReference type="PANTHER" id="PTHR40562">
    <property type="match status" value="1"/>
</dbReference>
<dbReference type="NCBIfam" id="TIGR02378">
    <property type="entry name" value="nirD_assim_sml"/>
    <property type="match status" value="1"/>
</dbReference>
<dbReference type="InterPro" id="IPR012748">
    <property type="entry name" value="Rieske-like_NirD"/>
</dbReference>
<dbReference type="OrthoDB" id="3213360at2"/>
<dbReference type="EMBL" id="AP022605">
    <property type="protein sequence ID" value="BBZ05930.1"/>
    <property type="molecule type" value="Genomic_DNA"/>
</dbReference>
<evidence type="ECO:0000259" key="3">
    <source>
        <dbReference type="Pfam" id="PF13806"/>
    </source>
</evidence>